<evidence type="ECO:0000256" key="8">
    <source>
        <dbReference type="ARBA" id="ARBA00022840"/>
    </source>
</evidence>
<feature type="binding site" evidence="13">
    <location>
        <begin position="302"/>
        <end position="305"/>
    </location>
    <ligand>
        <name>substrate</name>
    </ligand>
</feature>
<feature type="domain" description="Glutathione synthase substrate-binding" evidence="14">
    <location>
        <begin position="229"/>
        <end position="338"/>
    </location>
</feature>
<reference evidence="15 16" key="1">
    <citation type="submission" date="2018-12" db="EMBL/GenBank/DDBJ databases">
        <title>Genome sequence and assembly of Colletotrichum trifolii.</title>
        <authorList>
            <person name="Gan P."/>
            <person name="Shirasu K."/>
        </authorList>
    </citation>
    <scope>NUCLEOTIDE SEQUENCE [LARGE SCALE GENOMIC DNA]</scope>
    <source>
        <strain evidence="15 16">543-2</strain>
    </source>
</reference>
<dbReference type="SUPFAM" id="SSF52440">
    <property type="entry name" value="PreATP-grasp domain"/>
    <property type="match status" value="1"/>
</dbReference>
<sequence>MATSTLAEGRYPPQLSQSEQAALVQAIKDWAIGNGLSVRPPPALVPAEADPKGVLAVNVPVTLFPSPFPGQCFTQARSVQKAYNELYAAISRDEKFLSDMVNEVKGGDDFISKLWDTHVRVKNEGYTQDLSLGLFRSDYLVHQDNSSGEAKHQVKQVEFNTIAASFGGLSSRTSLLHKFLSTTEYPLLSRPIGSGTLSLPENQSVQGLAGGIGAAFDQYGPSELGHKKCVIFVVQGGERNIFDQRHLEYALASSPDPVQVFRIPFSELLQHTEVANTEKRQLLYKVPRDPSKVFEVAVAYLRCWYDPSDYPDESAWEARYQLERSSAIKCPTVLTQLAGSKKIQQVLATPRSGSAPSVLGRFIPDDAPQTAEVWQTFTNIFPMDTSEAGLRAREIARDPELCKKYVLKPQREGGGNNHYREDIPEFLKKTPESHWGSYILMELITPPKQENVILRNGNLEEGGVICELGVYGTTVWKQSTGEVIHNEEAGYLLRTKGDTSNEGGVAAGFGCMDSCTLV</sequence>
<feature type="binding site" evidence="11">
    <location>
        <position position="244"/>
    </location>
    <ligand>
        <name>substrate</name>
    </ligand>
</feature>
<dbReference type="InterPro" id="IPR014042">
    <property type="entry name" value="Glutathione_synthase_a-hlx"/>
</dbReference>
<comment type="cofactor">
    <cofactor evidence="10 12">
        <name>Mg(2+)</name>
        <dbReference type="ChEBI" id="CHEBI:18420"/>
    </cofactor>
    <text evidence="10 12">Binds 1 Mg(2+) ion per subunit.</text>
</comment>
<dbReference type="PIRSF" id="PIRSF001558">
    <property type="entry name" value="GSHase"/>
    <property type="match status" value="1"/>
</dbReference>
<dbReference type="FunFam" id="3.40.50.1760:FF:000001">
    <property type="entry name" value="Glutathione synthetase"/>
    <property type="match status" value="1"/>
</dbReference>
<feature type="binding site" evidence="11">
    <location>
        <position position="502"/>
    </location>
    <ligand>
        <name>ATP</name>
        <dbReference type="ChEBI" id="CHEBI:30616"/>
    </ligand>
</feature>
<evidence type="ECO:0000256" key="5">
    <source>
        <dbReference type="ARBA" id="ARBA00022684"/>
    </source>
</evidence>
<evidence type="ECO:0000256" key="7">
    <source>
        <dbReference type="ARBA" id="ARBA00022741"/>
    </source>
</evidence>
<evidence type="ECO:0000256" key="10">
    <source>
        <dbReference type="PIRNR" id="PIRNR001558"/>
    </source>
</evidence>
<feature type="binding site" evidence="13">
    <location>
        <begin position="238"/>
        <end position="240"/>
    </location>
    <ligand>
        <name>substrate</name>
    </ligand>
</feature>
<dbReference type="PANTHER" id="PTHR11130:SF0">
    <property type="entry name" value="GLUTATHIONE SYNTHETASE"/>
    <property type="match status" value="1"/>
</dbReference>
<dbReference type="InterPro" id="IPR037013">
    <property type="entry name" value="GSH-S_sub-bd_sf"/>
</dbReference>
<feature type="binding site" evidence="12">
    <location>
        <position position="160"/>
    </location>
    <ligand>
        <name>Mg(2+)</name>
        <dbReference type="ChEBI" id="CHEBI:18420"/>
    </ligand>
</feature>
<keyword evidence="4 10" id="KW-0436">Ligase</keyword>
<feature type="binding site" evidence="11">
    <location>
        <begin position="408"/>
        <end position="417"/>
    </location>
    <ligand>
        <name>ATP</name>
        <dbReference type="ChEBI" id="CHEBI:30616"/>
    </ligand>
</feature>
<dbReference type="SUPFAM" id="SSF56059">
    <property type="entry name" value="Glutathione synthetase ATP-binding domain-like"/>
    <property type="match status" value="1"/>
</dbReference>
<feature type="binding site" evidence="11">
    <location>
        <begin position="441"/>
        <end position="444"/>
    </location>
    <ligand>
        <name>ATP</name>
        <dbReference type="ChEBI" id="CHEBI:30616"/>
    </ligand>
</feature>
<accession>A0A4R8RS72</accession>
<dbReference type="UniPathway" id="UPA00142">
    <property type="reaction ID" value="UER00210"/>
</dbReference>
<feature type="binding site" evidence="11">
    <location>
        <position position="419"/>
    </location>
    <ligand>
        <name>ATP</name>
        <dbReference type="ChEBI" id="CHEBI:30616"/>
    </ligand>
</feature>
<dbReference type="Pfam" id="PF03917">
    <property type="entry name" value="GSH_synth_ATP"/>
    <property type="match status" value="1"/>
</dbReference>
<comment type="pathway">
    <text evidence="1 10">Sulfur metabolism; glutathione biosynthesis; glutathione from L-cysteine and L-glutamate: step 2/2.</text>
</comment>
<keyword evidence="8 10" id="KW-0067">ATP-binding</keyword>
<dbReference type="GO" id="GO:0000287">
    <property type="term" value="F:magnesium ion binding"/>
    <property type="evidence" value="ECO:0007669"/>
    <property type="project" value="UniProtKB-UniRule"/>
</dbReference>
<evidence type="ECO:0000256" key="3">
    <source>
        <dbReference type="ARBA" id="ARBA00011738"/>
    </source>
</evidence>
<dbReference type="NCBIfam" id="TIGR01986">
    <property type="entry name" value="glut_syn_euk"/>
    <property type="match status" value="1"/>
</dbReference>
<keyword evidence="5 10" id="KW-0317">Glutathione biosynthesis</keyword>
<protein>
    <recommendedName>
        <fullName evidence="10">Glutathione synthetase</fullName>
        <shortName evidence="10">GSH-S</shortName>
        <ecNumber evidence="10">6.3.2.3</ecNumber>
    </recommendedName>
</protein>
<comment type="subunit">
    <text evidence="3">Homodimer.</text>
</comment>
<keyword evidence="6 10" id="KW-0479">Metal-binding</keyword>
<dbReference type="AlphaFoldDB" id="A0A4R8RS72"/>
<feature type="binding site" evidence="13">
    <location>
        <begin position="505"/>
        <end position="506"/>
    </location>
    <ligand>
        <name>substrate</name>
    </ligand>
</feature>
<gene>
    <name evidence="15" type="primary">gsa1</name>
    <name evidence="15" type="ORF">CTRI78_v000719</name>
</gene>
<dbReference type="InterPro" id="IPR014709">
    <property type="entry name" value="Glutathione_synthase_C_euk"/>
</dbReference>
<dbReference type="FunFam" id="3.30.1490.50:FF:000002">
    <property type="entry name" value="Glutathione synthetase"/>
    <property type="match status" value="1"/>
</dbReference>
<feature type="binding site" evidence="11">
    <location>
        <position position="341"/>
    </location>
    <ligand>
        <name>ATP</name>
        <dbReference type="ChEBI" id="CHEBI:30616"/>
    </ligand>
</feature>
<dbReference type="PANTHER" id="PTHR11130">
    <property type="entry name" value="GLUTATHIONE SYNTHETASE"/>
    <property type="match status" value="1"/>
</dbReference>
<dbReference type="InterPro" id="IPR004887">
    <property type="entry name" value="GSH_synth_subst-bd"/>
</dbReference>
<dbReference type="GO" id="GO:0004363">
    <property type="term" value="F:glutathione synthase activity"/>
    <property type="evidence" value="ECO:0007669"/>
    <property type="project" value="UniProtKB-UniRule"/>
</dbReference>
<feature type="binding site" evidence="11">
    <location>
        <position position="136"/>
    </location>
    <ligand>
        <name>substrate</name>
    </ligand>
</feature>
<comment type="caution">
    <text evidence="15">The sequence shown here is derived from an EMBL/GenBank/DDBJ whole genome shotgun (WGS) entry which is preliminary data.</text>
</comment>
<evidence type="ECO:0000256" key="6">
    <source>
        <dbReference type="ARBA" id="ARBA00022723"/>
    </source>
</evidence>
<keyword evidence="7 10" id="KW-0547">Nucleotide-binding</keyword>
<dbReference type="EMBL" id="RYZW01000004">
    <property type="protein sequence ID" value="TDZ74480.1"/>
    <property type="molecule type" value="Genomic_DNA"/>
</dbReference>
<evidence type="ECO:0000259" key="14">
    <source>
        <dbReference type="Pfam" id="PF03199"/>
    </source>
</evidence>
<dbReference type="Gene3D" id="3.30.1490.50">
    <property type="match status" value="1"/>
</dbReference>
<evidence type="ECO:0000256" key="12">
    <source>
        <dbReference type="PIRSR" id="PIRSR001558-2"/>
    </source>
</evidence>
<dbReference type="Pfam" id="PF03199">
    <property type="entry name" value="GSH_synthase"/>
    <property type="match status" value="1"/>
</dbReference>
<evidence type="ECO:0000256" key="1">
    <source>
        <dbReference type="ARBA" id="ARBA00004965"/>
    </source>
</evidence>
<feature type="binding site" evidence="12">
    <location>
        <position position="158"/>
    </location>
    <ligand>
        <name>Mg(2+)</name>
        <dbReference type="ChEBI" id="CHEBI:18420"/>
    </ligand>
</feature>
<dbReference type="Gene3D" id="3.40.50.1760">
    <property type="entry name" value="Glutathione synthase, substrate-binding domain superfamily, eukaryotic"/>
    <property type="match status" value="1"/>
</dbReference>
<dbReference type="STRING" id="5466.A0A4R8RS72"/>
<feature type="binding site" evidence="11">
    <location>
        <position position="496"/>
    </location>
    <ligand>
        <name>ATP</name>
        <dbReference type="ChEBI" id="CHEBI:30616"/>
    </ligand>
</feature>
<feature type="binding site" evidence="11">
    <location>
        <position position="467"/>
    </location>
    <ligand>
        <name>ATP</name>
        <dbReference type="ChEBI" id="CHEBI:30616"/>
    </ligand>
</feature>
<dbReference type="Gene3D" id="3.30.470.20">
    <property type="entry name" value="ATP-grasp fold, B domain"/>
    <property type="match status" value="1"/>
</dbReference>
<dbReference type="GO" id="GO:0005524">
    <property type="term" value="F:ATP binding"/>
    <property type="evidence" value="ECO:0007669"/>
    <property type="project" value="UniProtKB-UniRule"/>
</dbReference>
<feature type="binding site" evidence="12">
    <location>
        <position position="412"/>
    </location>
    <ligand>
        <name>Mg(2+)</name>
        <dbReference type="ChEBI" id="CHEBI:18420"/>
    </ligand>
</feature>
<dbReference type="InterPro" id="IPR014049">
    <property type="entry name" value="Glutathione_synthase_N_euk"/>
</dbReference>
<keyword evidence="16" id="KW-1185">Reference proteome</keyword>
<feature type="binding site" evidence="11">
    <location>
        <position position="158"/>
    </location>
    <ligand>
        <name>ATP</name>
        <dbReference type="ChEBI" id="CHEBI:30616"/>
    </ligand>
</feature>
<name>A0A4R8RS72_COLTR</name>
<organism evidence="15 16">
    <name type="scientific">Colletotrichum trifolii</name>
    <dbReference type="NCBI Taxonomy" id="5466"/>
    <lineage>
        <taxon>Eukaryota</taxon>
        <taxon>Fungi</taxon>
        <taxon>Dikarya</taxon>
        <taxon>Ascomycota</taxon>
        <taxon>Pezizomycotina</taxon>
        <taxon>Sordariomycetes</taxon>
        <taxon>Hypocreomycetidae</taxon>
        <taxon>Glomerellales</taxon>
        <taxon>Glomerellaceae</taxon>
        <taxon>Colletotrichum</taxon>
        <taxon>Colletotrichum orbiculare species complex</taxon>
    </lineage>
</organism>
<feature type="binding site" evidence="13">
    <location>
        <begin position="162"/>
        <end position="165"/>
    </location>
    <ligand>
        <name>substrate</name>
    </ligand>
</feature>
<evidence type="ECO:0000256" key="4">
    <source>
        <dbReference type="ARBA" id="ARBA00022598"/>
    </source>
</evidence>
<feature type="binding site" evidence="11">
    <location>
        <position position="494"/>
    </location>
    <ligand>
        <name>substrate</name>
    </ligand>
</feature>
<dbReference type="GO" id="GO:0043295">
    <property type="term" value="F:glutathione binding"/>
    <property type="evidence" value="ECO:0007669"/>
    <property type="project" value="UniProtKB-UniRule"/>
</dbReference>
<proteinExistence type="inferred from homology"/>
<dbReference type="EC" id="6.3.2.3" evidence="10"/>
<evidence type="ECO:0000313" key="16">
    <source>
        <dbReference type="Proteomes" id="UP000295703"/>
    </source>
</evidence>
<evidence type="ECO:0000313" key="15">
    <source>
        <dbReference type="EMBL" id="TDZ74480.1"/>
    </source>
</evidence>
<dbReference type="Gene3D" id="1.10.1080.10">
    <property type="entry name" value="Glutathione Synthetase, Chain A, domain 3"/>
    <property type="match status" value="1"/>
</dbReference>
<comment type="catalytic activity">
    <reaction evidence="10">
        <text>gamma-L-glutamyl-L-cysteine + glycine + ATP = glutathione + ADP + phosphate + H(+)</text>
        <dbReference type="Rhea" id="RHEA:13557"/>
        <dbReference type="ChEBI" id="CHEBI:15378"/>
        <dbReference type="ChEBI" id="CHEBI:30616"/>
        <dbReference type="ChEBI" id="CHEBI:43474"/>
        <dbReference type="ChEBI" id="CHEBI:57305"/>
        <dbReference type="ChEBI" id="CHEBI:57925"/>
        <dbReference type="ChEBI" id="CHEBI:58173"/>
        <dbReference type="ChEBI" id="CHEBI:456216"/>
        <dbReference type="EC" id="6.3.2.3"/>
    </reaction>
</comment>
<evidence type="ECO:0000256" key="9">
    <source>
        <dbReference type="ARBA" id="ARBA00022842"/>
    </source>
</evidence>
<dbReference type="InterPro" id="IPR005615">
    <property type="entry name" value="Glutathione_synthase"/>
</dbReference>
<dbReference type="Proteomes" id="UP000295703">
    <property type="component" value="Unassembled WGS sequence"/>
</dbReference>
<evidence type="ECO:0000256" key="11">
    <source>
        <dbReference type="PIRSR" id="PIRSR001558-1"/>
    </source>
</evidence>
<evidence type="ECO:0000256" key="2">
    <source>
        <dbReference type="ARBA" id="ARBA00010385"/>
    </source>
</evidence>
<dbReference type="InterPro" id="IPR016185">
    <property type="entry name" value="PreATP-grasp_dom_sf"/>
</dbReference>
<dbReference type="GO" id="GO:0005829">
    <property type="term" value="C:cytosol"/>
    <property type="evidence" value="ECO:0007669"/>
    <property type="project" value="TreeGrafter"/>
</dbReference>
<comment type="similarity">
    <text evidence="2 10">Belongs to the eukaryotic GSH synthase family.</text>
</comment>
<evidence type="ECO:0000256" key="13">
    <source>
        <dbReference type="PIRSR" id="PIRSR001558-3"/>
    </source>
</evidence>
<keyword evidence="9 10" id="KW-0460">Magnesium</keyword>
<dbReference type="Gene3D" id="3.30.1490.80">
    <property type="match status" value="1"/>
</dbReference>